<organism evidence="1 2">
    <name type="scientific">Paenibacillus taihuensis</name>
    <dbReference type="NCBI Taxonomy" id="1156355"/>
    <lineage>
        <taxon>Bacteria</taxon>
        <taxon>Bacillati</taxon>
        <taxon>Bacillota</taxon>
        <taxon>Bacilli</taxon>
        <taxon>Bacillales</taxon>
        <taxon>Paenibacillaceae</taxon>
        <taxon>Paenibacillus</taxon>
    </lineage>
</organism>
<sequence>MSQLLKLLLFLLRLPLKLIGYIAMKRRARMSSEQLLQHAEPPKLHKEYVRELRQGWTAQAKQLKGRQGENSRAQEYTKEECALIHRIHHETEQANRNNVTRTEAYRSIYFRCQELHWALLAHVVSRNGGWNMTDLQGDLLPRLLDDGQREETFLLLERVNSLIFHDAYPQLLLYEASCKAGRELFDLLPAFQVSVFMKPVWSQFWKRRDPALLTTALIVNEQHVIEEPIVQSPFFKEHVLNQLSFQLQSPMQTNAVFMPYCTPDRVEKKLAGLIIENFCDLQERIEFGKRMYAILFGVPEVRAGVHAFVRAVPHTGSRADYAPQLFTKEHDAVASLDKYTEKLDGCELRAGASKLTSLVLSSAWEDIPFEAPDREDWFISLNEKDRLNQYFAELPLPGVFDMTEEHYYALNKIELAVLAAEGLQVAFHERRKGDKTC</sequence>
<protein>
    <submittedName>
        <fullName evidence="1">Uncharacterized protein DUF2515</fullName>
    </submittedName>
</protein>
<dbReference type="EMBL" id="QTTN01000008">
    <property type="protein sequence ID" value="REE88614.1"/>
    <property type="molecule type" value="Genomic_DNA"/>
</dbReference>
<dbReference type="InterPro" id="IPR019658">
    <property type="entry name" value="DUF2515"/>
</dbReference>
<dbReference type="Proteomes" id="UP000256304">
    <property type="component" value="Unassembled WGS sequence"/>
</dbReference>
<proteinExistence type="predicted"/>
<dbReference type="RefSeq" id="WP_116188713.1">
    <property type="nucleotide sequence ID" value="NZ_QTTN01000008.1"/>
</dbReference>
<keyword evidence="2" id="KW-1185">Reference proteome</keyword>
<reference evidence="1 2" key="1">
    <citation type="submission" date="2018-08" db="EMBL/GenBank/DDBJ databases">
        <title>Genomic Encyclopedia of Type Strains, Phase III (KMG-III): the genomes of soil and plant-associated and newly described type strains.</title>
        <authorList>
            <person name="Whitman W."/>
        </authorList>
    </citation>
    <scope>NUCLEOTIDE SEQUENCE [LARGE SCALE GENOMIC DNA]</scope>
    <source>
        <strain evidence="1 2">CGMCC 1.10966</strain>
    </source>
</reference>
<accession>A0A3D9S6K6</accession>
<gene>
    <name evidence="1" type="ORF">A8990_108110</name>
</gene>
<dbReference type="AlphaFoldDB" id="A0A3D9S6K6"/>
<name>A0A3D9S6K6_9BACL</name>
<evidence type="ECO:0000313" key="1">
    <source>
        <dbReference type="EMBL" id="REE88614.1"/>
    </source>
</evidence>
<evidence type="ECO:0000313" key="2">
    <source>
        <dbReference type="Proteomes" id="UP000256304"/>
    </source>
</evidence>
<dbReference type="OrthoDB" id="2690514at2"/>
<comment type="caution">
    <text evidence="1">The sequence shown here is derived from an EMBL/GenBank/DDBJ whole genome shotgun (WGS) entry which is preliminary data.</text>
</comment>
<dbReference type="Pfam" id="PF10720">
    <property type="entry name" value="DUF2515"/>
    <property type="match status" value="1"/>
</dbReference>